<dbReference type="HAMAP" id="MF_01187">
    <property type="entry name" value="UPF0434"/>
    <property type="match status" value="1"/>
</dbReference>
<comment type="similarity">
    <text evidence="1">Belongs to the UPF0434 family.</text>
</comment>
<dbReference type="Proteomes" id="UP000249123">
    <property type="component" value="Unassembled WGS sequence"/>
</dbReference>
<dbReference type="PANTHER" id="PTHR33505:SF4">
    <property type="entry name" value="PROTEIN PREY, MITOCHONDRIAL"/>
    <property type="match status" value="1"/>
</dbReference>
<dbReference type="SUPFAM" id="SSF158997">
    <property type="entry name" value="Trm112p-like"/>
    <property type="match status" value="1"/>
</dbReference>
<dbReference type="Pfam" id="PF03966">
    <property type="entry name" value="Trm112p"/>
    <property type="match status" value="1"/>
</dbReference>
<dbReference type="AlphaFoldDB" id="A0A062U0A1"/>
<evidence type="ECO:0000256" key="1">
    <source>
        <dbReference type="HAMAP-Rule" id="MF_01187"/>
    </source>
</evidence>
<dbReference type="EMBL" id="AWFB01000018">
    <property type="protein sequence ID" value="RAN33607.1"/>
    <property type="molecule type" value="Genomic_DNA"/>
</dbReference>
<reference evidence="2 3" key="1">
    <citation type="submission" date="2013-04" db="EMBL/GenBank/DDBJ databases">
        <title>Hyphomonas sp. T24B3 Genome Sequencing.</title>
        <authorList>
            <person name="Lai Q."/>
            <person name="Shao Z."/>
        </authorList>
    </citation>
    <scope>NUCLEOTIDE SEQUENCE [LARGE SCALE GENOMIC DNA]</scope>
    <source>
        <strain evidence="2 3">T24B3</strain>
    </source>
</reference>
<dbReference type="InterPro" id="IPR005651">
    <property type="entry name" value="Trm112-like"/>
</dbReference>
<gene>
    <name evidence="2" type="ORF">HY3_12590</name>
</gene>
<proteinExistence type="inferred from homology"/>
<comment type="caution">
    <text evidence="2">The sequence shown here is derived from an EMBL/GenBank/DDBJ whole genome shotgun (WGS) entry which is preliminary data.</text>
</comment>
<keyword evidence="3" id="KW-1185">Reference proteome</keyword>
<accession>A0A062U0A1</accession>
<dbReference type="Gene3D" id="2.20.25.10">
    <property type="match status" value="1"/>
</dbReference>
<evidence type="ECO:0000313" key="2">
    <source>
        <dbReference type="EMBL" id="RAN33607.1"/>
    </source>
</evidence>
<dbReference type="eggNOG" id="COG2835">
    <property type="taxonomic scope" value="Bacteria"/>
</dbReference>
<organism evidence="2 3">
    <name type="scientific">Hyphomonas pacifica</name>
    <dbReference type="NCBI Taxonomy" id="1280941"/>
    <lineage>
        <taxon>Bacteria</taxon>
        <taxon>Pseudomonadati</taxon>
        <taxon>Pseudomonadota</taxon>
        <taxon>Alphaproteobacteria</taxon>
        <taxon>Hyphomonadales</taxon>
        <taxon>Hyphomonadaceae</taxon>
        <taxon>Hyphomonas</taxon>
    </lineage>
</organism>
<name>A0A062U0A1_9PROT</name>
<dbReference type="STRING" id="1280941.HY2_12490"/>
<evidence type="ECO:0000313" key="3">
    <source>
        <dbReference type="Proteomes" id="UP000249123"/>
    </source>
</evidence>
<dbReference type="RefSeq" id="WP_034826235.1">
    <property type="nucleotide sequence ID" value="NZ_AWFA01000018.1"/>
</dbReference>
<protein>
    <recommendedName>
        <fullName evidence="1">UPF0434 protein HY3_12590</fullName>
    </recommendedName>
</protein>
<dbReference type="PANTHER" id="PTHR33505">
    <property type="entry name" value="ZGC:162634"/>
    <property type="match status" value="1"/>
</dbReference>
<sequence>MTDEKDLPRDNTSGVDPRLLEVLICPVTRQGLTYDRAANELISPKARLAYPIRNGIPIMLAEEARDLDMAASEKGPSE</sequence>
<dbReference type="GO" id="GO:0005829">
    <property type="term" value="C:cytosol"/>
    <property type="evidence" value="ECO:0007669"/>
    <property type="project" value="TreeGrafter"/>
</dbReference>
<dbReference type="OrthoDB" id="9812205at2"/>